<keyword evidence="4" id="KW-0539">Nucleus</keyword>
<feature type="compositionally biased region" description="Basic and acidic residues" evidence="6">
    <location>
        <begin position="504"/>
        <end position="530"/>
    </location>
</feature>
<dbReference type="InterPro" id="IPR003511">
    <property type="entry name" value="HORMA_dom"/>
</dbReference>
<organism evidence="8 9">
    <name type="scientific">Cuscuta australis</name>
    <dbReference type="NCBI Taxonomy" id="267555"/>
    <lineage>
        <taxon>Eukaryota</taxon>
        <taxon>Viridiplantae</taxon>
        <taxon>Streptophyta</taxon>
        <taxon>Embryophyta</taxon>
        <taxon>Tracheophyta</taxon>
        <taxon>Spermatophyta</taxon>
        <taxon>Magnoliopsida</taxon>
        <taxon>eudicotyledons</taxon>
        <taxon>Gunneridae</taxon>
        <taxon>Pentapetalae</taxon>
        <taxon>asterids</taxon>
        <taxon>lamiids</taxon>
        <taxon>Solanales</taxon>
        <taxon>Convolvulaceae</taxon>
        <taxon>Cuscuteae</taxon>
        <taxon>Cuscuta</taxon>
        <taxon>Cuscuta subgen. Grammica</taxon>
        <taxon>Cuscuta sect. Cleistogrammica</taxon>
    </lineage>
</organism>
<evidence type="ECO:0000259" key="7">
    <source>
        <dbReference type="PROSITE" id="PS50815"/>
    </source>
</evidence>
<dbReference type="Gene3D" id="3.30.900.10">
    <property type="entry name" value="HORMA domain"/>
    <property type="match status" value="1"/>
</dbReference>
<gene>
    <name evidence="8" type="ORF">DM860_002938</name>
</gene>
<feature type="compositionally biased region" description="Acidic residues" evidence="6">
    <location>
        <begin position="261"/>
        <end position="273"/>
    </location>
</feature>
<dbReference type="EMBL" id="NQVE01000200">
    <property type="protein sequence ID" value="RAL39405.1"/>
    <property type="molecule type" value="Genomic_DNA"/>
</dbReference>
<evidence type="ECO:0000256" key="2">
    <source>
        <dbReference type="ARBA" id="ARBA00004286"/>
    </source>
</evidence>
<evidence type="ECO:0000256" key="5">
    <source>
        <dbReference type="ARBA" id="ARBA00023254"/>
    </source>
</evidence>
<evidence type="ECO:0000256" key="6">
    <source>
        <dbReference type="SAM" id="MobiDB-lite"/>
    </source>
</evidence>
<evidence type="ECO:0000256" key="4">
    <source>
        <dbReference type="ARBA" id="ARBA00023242"/>
    </source>
</evidence>
<sequence length="605" mass="68798">MVVSQKLKEAEITEQDSLLLTRNLLRIAIFNISYIRGLFPEKYFSDKSVPALEMKIKKLMPMDAESRRLLDWMEKGVYDALQKKYLRTLLFSVCETIDGPMIEEYAFSFSYSSSDSEEVMMNVNRTGTKKQGTFKCNSENEITPNQMRNSACKMVRTLVQLMRTLDQMPEERTILMKLLYYDDITPADYEPPFFRGCKEEEALNPWTKSPLKMEVGNVNSKHFVLSLKVKSVLDPCEDDNDDNHSDNVSLGADSAQKDGSDFDSESSQSDDDQYIAAPRDKEKPQDAPMLDQDDTQDPTEDEHQLGRVKEWISAYHLDKIELIDVLSNFPDVSVAVVEEIMEKLVKEGTLSKTDVDTFNINKQKKFDYDFDDVKEEADCQMGPKSHSAQNGMGADYMYMKALYHALPMNYVTVSKLQSKLEGQASQPTVRKLLDKMTRDGFVEAKSNRRLGKRVIHSDLTEKKLNEVKKALEKDFMDVEIHKSDNDHKDLSTCGGLHSIGSDVTRTKGKSDAYRNDSTRSDQTMYKRKDLGGTPTSCVEPLASRESFVPGRDENGRATNKNSTNNCDELDNVICSRSSQDKLSRKASTVKEPILQYVKRLKCQAA</sequence>
<dbReference type="AlphaFoldDB" id="A0A328D0X9"/>
<dbReference type="Proteomes" id="UP000249390">
    <property type="component" value="Unassembled WGS sequence"/>
</dbReference>
<dbReference type="GO" id="GO:0007129">
    <property type="term" value="P:homologous chromosome pairing at meiosis"/>
    <property type="evidence" value="ECO:0007669"/>
    <property type="project" value="UniProtKB-ARBA"/>
</dbReference>
<proteinExistence type="predicted"/>
<evidence type="ECO:0000256" key="1">
    <source>
        <dbReference type="ARBA" id="ARBA00004123"/>
    </source>
</evidence>
<dbReference type="Gene3D" id="1.10.10.10">
    <property type="entry name" value="Winged helix-like DNA-binding domain superfamily/Winged helix DNA-binding domain"/>
    <property type="match status" value="1"/>
</dbReference>
<name>A0A328D0X9_9ASTE</name>
<evidence type="ECO:0000256" key="3">
    <source>
        <dbReference type="ARBA" id="ARBA00022454"/>
    </source>
</evidence>
<dbReference type="InterPro" id="IPR036390">
    <property type="entry name" value="WH_DNA-bd_sf"/>
</dbReference>
<dbReference type="InterPro" id="IPR036388">
    <property type="entry name" value="WH-like_DNA-bd_sf"/>
</dbReference>
<comment type="subcellular location">
    <subcellularLocation>
        <location evidence="2">Chromosome</location>
    </subcellularLocation>
    <subcellularLocation>
        <location evidence="1">Nucleus</location>
    </subcellularLocation>
</comment>
<accession>A0A328D0X9</accession>
<keyword evidence="9" id="KW-1185">Reference proteome</keyword>
<dbReference type="Pfam" id="PF02301">
    <property type="entry name" value="HORMA"/>
    <property type="match status" value="1"/>
</dbReference>
<dbReference type="FunFam" id="3.30.900.10:FF:000009">
    <property type="entry name" value="Meiosis-specific protein ASY2"/>
    <property type="match status" value="1"/>
</dbReference>
<dbReference type="PROSITE" id="PS50815">
    <property type="entry name" value="HORMA"/>
    <property type="match status" value="1"/>
</dbReference>
<feature type="region of interest" description="Disordered" evidence="6">
    <location>
        <begin position="236"/>
        <end position="303"/>
    </location>
</feature>
<dbReference type="SUPFAM" id="SSF46785">
    <property type="entry name" value="Winged helix' DNA-binding domain"/>
    <property type="match status" value="1"/>
</dbReference>
<evidence type="ECO:0000313" key="8">
    <source>
        <dbReference type="EMBL" id="RAL39405.1"/>
    </source>
</evidence>
<evidence type="ECO:0000313" key="9">
    <source>
        <dbReference type="Proteomes" id="UP000249390"/>
    </source>
</evidence>
<protein>
    <recommendedName>
        <fullName evidence="7">HORMA domain-containing protein</fullName>
    </recommendedName>
</protein>
<dbReference type="PANTHER" id="PTHR48225:SF7">
    <property type="entry name" value="MEIOSIS-SPECIFIC PROTEIN HOP1"/>
    <property type="match status" value="1"/>
</dbReference>
<reference evidence="8 9" key="1">
    <citation type="submission" date="2018-06" db="EMBL/GenBank/DDBJ databases">
        <title>The Genome of Cuscuta australis (Dodder) Provides Insight into the Evolution of Plant Parasitism.</title>
        <authorList>
            <person name="Liu H."/>
        </authorList>
    </citation>
    <scope>NUCLEOTIDE SEQUENCE [LARGE SCALE GENOMIC DNA]</scope>
    <source>
        <strain evidence="9">cv. Yunnan</strain>
        <tissue evidence="8">Vines</tissue>
    </source>
</reference>
<dbReference type="SUPFAM" id="SSF56019">
    <property type="entry name" value="The spindle assembly checkpoint protein mad2"/>
    <property type="match status" value="1"/>
</dbReference>
<feature type="domain" description="HORMA" evidence="7">
    <location>
        <begin position="15"/>
        <end position="229"/>
    </location>
</feature>
<dbReference type="GO" id="GO:0000228">
    <property type="term" value="C:nuclear chromosome"/>
    <property type="evidence" value="ECO:0007669"/>
    <property type="project" value="UniProtKB-ARBA"/>
</dbReference>
<dbReference type="InterPro" id="IPR036570">
    <property type="entry name" value="HORMA_dom_sf"/>
</dbReference>
<dbReference type="PANTHER" id="PTHR48225">
    <property type="entry name" value="HORMA DOMAIN-CONTAINING PROTEIN 1"/>
    <property type="match status" value="1"/>
</dbReference>
<feature type="compositionally biased region" description="Acidic residues" evidence="6">
    <location>
        <begin position="291"/>
        <end position="300"/>
    </location>
</feature>
<keyword evidence="5" id="KW-0469">Meiosis</keyword>
<keyword evidence="3" id="KW-0158">Chromosome</keyword>
<feature type="region of interest" description="Disordered" evidence="6">
    <location>
        <begin position="504"/>
        <end position="563"/>
    </location>
</feature>
<dbReference type="InterPro" id="IPR051294">
    <property type="entry name" value="HORMA_MeioticProgression"/>
</dbReference>
<comment type="caution">
    <text evidence="8">The sequence shown here is derived from an EMBL/GenBank/DDBJ whole genome shotgun (WGS) entry which is preliminary data.</text>
</comment>